<dbReference type="AlphaFoldDB" id="A0AAE0VJ32"/>
<evidence type="ECO:0000313" key="1">
    <source>
        <dbReference type="EMBL" id="KAK3580183.1"/>
    </source>
</evidence>
<gene>
    <name evidence="1" type="ORF">CHS0354_001316</name>
</gene>
<evidence type="ECO:0000313" key="2">
    <source>
        <dbReference type="Proteomes" id="UP001195483"/>
    </source>
</evidence>
<accession>A0AAE0VJ32</accession>
<reference evidence="1" key="3">
    <citation type="submission" date="2023-05" db="EMBL/GenBank/DDBJ databases">
        <authorList>
            <person name="Smith C.H."/>
        </authorList>
    </citation>
    <scope>NUCLEOTIDE SEQUENCE</scope>
    <source>
        <strain evidence="1">CHS0354</strain>
        <tissue evidence="1">Mantle</tissue>
    </source>
</reference>
<sequence length="118" mass="13051">MSISMKRGCIHLFRTKYAKHFMCRIQSSNLSSNAKVSLPAVDLGNELEIVHIDIDPVSRYWTIGENSAGDLHSMMCETADSGSPSVGTTSCLVYQNKPLENLEEISLQSVEDAYLNPI</sequence>
<name>A0AAE0VJ32_9BIVA</name>
<organism evidence="1 2">
    <name type="scientific">Potamilus streckersoni</name>
    <dbReference type="NCBI Taxonomy" id="2493646"/>
    <lineage>
        <taxon>Eukaryota</taxon>
        <taxon>Metazoa</taxon>
        <taxon>Spiralia</taxon>
        <taxon>Lophotrochozoa</taxon>
        <taxon>Mollusca</taxon>
        <taxon>Bivalvia</taxon>
        <taxon>Autobranchia</taxon>
        <taxon>Heteroconchia</taxon>
        <taxon>Palaeoheterodonta</taxon>
        <taxon>Unionida</taxon>
        <taxon>Unionoidea</taxon>
        <taxon>Unionidae</taxon>
        <taxon>Ambleminae</taxon>
        <taxon>Lampsilini</taxon>
        <taxon>Potamilus</taxon>
    </lineage>
</organism>
<proteinExistence type="predicted"/>
<reference evidence="1" key="1">
    <citation type="journal article" date="2021" name="Genome Biol. Evol.">
        <title>A High-Quality Reference Genome for a Parasitic Bivalve with Doubly Uniparental Inheritance (Bivalvia: Unionida).</title>
        <authorList>
            <person name="Smith C.H."/>
        </authorList>
    </citation>
    <scope>NUCLEOTIDE SEQUENCE</scope>
    <source>
        <strain evidence="1">CHS0354</strain>
    </source>
</reference>
<dbReference type="Proteomes" id="UP001195483">
    <property type="component" value="Unassembled WGS sequence"/>
</dbReference>
<protein>
    <submittedName>
        <fullName evidence="1">Uncharacterized protein</fullName>
    </submittedName>
</protein>
<comment type="caution">
    <text evidence="1">The sequence shown here is derived from an EMBL/GenBank/DDBJ whole genome shotgun (WGS) entry which is preliminary data.</text>
</comment>
<reference evidence="1" key="2">
    <citation type="journal article" date="2021" name="Genome Biol. Evol.">
        <title>Developing a high-quality reference genome for a parasitic bivalve with doubly uniparental inheritance (Bivalvia: Unionida).</title>
        <authorList>
            <person name="Smith C.H."/>
        </authorList>
    </citation>
    <scope>NUCLEOTIDE SEQUENCE</scope>
    <source>
        <strain evidence="1">CHS0354</strain>
        <tissue evidence="1">Mantle</tissue>
    </source>
</reference>
<dbReference type="EMBL" id="JAEAOA010000130">
    <property type="protein sequence ID" value="KAK3580183.1"/>
    <property type="molecule type" value="Genomic_DNA"/>
</dbReference>
<keyword evidence="2" id="KW-1185">Reference proteome</keyword>